<sequence length="113" mass="12684">MGTEDQSGVRLYILIHASDRTHFHSREVWQVGLYGARIVMVFFDTDKADAFIRGLGERGVNVERHGVLDKDEWTAIMVGAKNAGATHVAYNPSERIPKRIPIDVAILDNEFFG</sequence>
<organism evidence="1 2">
    <name type="scientific">Gemmata algarum</name>
    <dbReference type="NCBI Taxonomy" id="2975278"/>
    <lineage>
        <taxon>Bacteria</taxon>
        <taxon>Pseudomonadati</taxon>
        <taxon>Planctomycetota</taxon>
        <taxon>Planctomycetia</taxon>
        <taxon>Gemmatales</taxon>
        <taxon>Gemmataceae</taxon>
        <taxon>Gemmata</taxon>
    </lineage>
</organism>
<reference evidence="2" key="1">
    <citation type="journal article" date="2023" name="Mar. Drugs">
        <title>Gemmata algarum, a Novel Planctomycete Isolated from an Algal Mat, Displays Antimicrobial Activity.</title>
        <authorList>
            <person name="Kumar G."/>
            <person name="Kallscheuer N."/>
            <person name="Kashif M."/>
            <person name="Ahamad S."/>
            <person name="Jagadeeshwari U."/>
            <person name="Pannikurungottu S."/>
            <person name="Haufschild T."/>
            <person name="Kabuu M."/>
            <person name="Sasikala C."/>
            <person name="Jogler C."/>
            <person name="Ramana C."/>
        </authorList>
    </citation>
    <scope>NUCLEOTIDE SEQUENCE [LARGE SCALE GENOMIC DNA]</scope>
    <source>
        <strain evidence="2">JC673</strain>
    </source>
</reference>
<accession>A0ABU5EVU4</accession>
<comment type="caution">
    <text evidence="1">The sequence shown here is derived from an EMBL/GenBank/DDBJ whole genome shotgun (WGS) entry which is preliminary data.</text>
</comment>
<dbReference type="Proteomes" id="UP001272242">
    <property type="component" value="Unassembled WGS sequence"/>
</dbReference>
<dbReference type="RefSeq" id="WP_320685486.1">
    <property type="nucleotide sequence ID" value="NZ_JAXBLV010000036.1"/>
</dbReference>
<protein>
    <submittedName>
        <fullName evidence="1">Uncharacterized protein</fullName>
    </submittedName>
</protein>
<gene>
    <name evidence="1" type="ORF">R5W23_005708</name>
</gene>
<dbReference type="EMBL" id="JAXBLV010000036">
    <property type="protein sequence ID" value="MDY3558587.1"/>
    <property type="molecule type" value="Genomic_DNA"/>
</dbReference>
<evidence type="ECO:0000313" key="1">
    <source>
        <dbReference type="EMBL" id="MDY3558587.1"/>
    </source>
</evidence>
<keyword evidence="2" id="KW-1185">Reference proteome</keyword>
<proteinExistence type="predicted"/>
<evidence type="ECO:0000313" key="2">
    <source>
        <dbReference type="Proteomes" id="UP001272242"/>
    </source>
</evidence>
<name>A0ABU5EVU4_9BACT</name>